<keyword evidence="10" id="KW-1185">Reference proteome</keyword>
<dbReference type="InterPro" id="IPR007627">
    <property type="entry name" value="RNA_pol_sigma70_r2"/>
</dbReference>
<evidence type="ECO:0000313" key="9">
    <source>
        <dbReference type="EMBL" id="MDF2095100.1"/>
    </source>
</evidence>
<dbReference type="InterPro" id="IPR013324">
    <property type="entry name" value="RNA_pol_sigma_r3/r4-like"/>
</dbReference>
<keyword evidence="2" id="KW-0805">Transcription regulation</keyword>
<sequence>MSLQDSDISRLIAGDRSAWDAFVRSAAPVVLAAARRTLERAGRTNEADDVVQQVFEKLVRDDFRLLRTYDPGRAQLSTWLSVVTNSAALDHLRRLKRAPEPREILPEDGETTPPAADPLPIPRNLLTPRQAAIMALLYERELDVSEVARLLGITEQTVRSAHHKALTRLRVYFSEEFPELGDAKARPARITGK</sequence>
<dbReference type="EMBL" id="JARHUD010000002">
    <property type="protein sequence ID" value="MDF2095100.1"/>
    <property type="molecule type" value="Genomic_DNA"/>
</dbReference>
<evidence type="ECO:0000256" key="6">
    <source>
        <dbReference type="SAM" id="MobiDB-lite"/>
    </source>
</evidence>
<organism evidence="9 10">
    <name type="scientific">Aquibaculum arenosum</name>
    <dbReference type="NCBI Taxonomy" id="3032591"/>
    <lineage>
        <taxon>Bacteria</taxon>
        <taxon>Pseudomonadati</taxon>
        <taxon>Pseudomonadota</taxon>
        <taxon>Alphaproteobacteria</taxon>
        <taxon>Rhodospirillales</taxon>
        <taxon>Rhodovibrionaceae</taxon>
        <taxon>Aquibaculum</taxon>
    </lineage>
</organism>
<comment type="caution">
    <text evidence="9">The sequence shown here is derived from an EMBL/GenBank/DDBJ whole genome shotgun (WGS) entry which is preliminary data.</text>
</comment>
<evidence type="ECO:0000256" key="5">
    <source>
        <dbReference type="ARBA" id="ARBA00023163"/>
    </source>
</evidence>
<evidence type="ECO:0000256" key="4">
    <source>
        <dbReference type="ARBA" id="ARBA00023125"/>
    </source>
</evidence>
<dbReference type="PANTHER" id="PTHR43133">
    <property type="entry name" value="RNA POLYMERASE ECF-TYPE SIGMA FACTO"/>
    <property type="match status" value="1"/>
</dbReference>
<dbReference type="Pfam" id="PF04545">
    <property type="entry name" value="Sigma70_r4"/>
    <property type="match status" value="1"/>
</dbReference>
<gene>
    <name evidence="9" type="ORF">P2G67_03825</name>
</gene>
<evidence type="ECO:0000259" key="7">
    <source>
        <dbReference type="Pfam" id="PF04542"/>
    </source>
</evidence>
<dbReference type="SUPFAM" id="SSF88659">
    <property type="entry name" value="Sigma3 and sigma4 domains of RNA polymerase sigma factors"/>
    <property type="match status" value="1"/>
</dbReference>
<keyword evidence="5" id="KW-0804">Transcription</keyword>
<keyword evidence="3" id="KW-0731">Sigma factor</keyword>
<dbReference type="SUPFAM" id="SSF88946">
    <property type="entry name" value="Sigma2 domain of RNA polymerase sigma factors"/>
    <property type="match status" value="1"/>
</dbReference>
<dbReference type="RefSeq" id="WP_275820199.1">
    <property type="nucleotide sequence ID" value="NZ_JARHUD010000002.1"/>
</dbReference>
<evidence type="ECO:0000313" key="10">
    <source>
        <dbReference type="Proteomes" id="UP001215503"/>
    </source>
</evidence>
<comment type="similarity">
    <text evidence="1">Belongs to the sigma-70 factor family. ECF subfamily.</text>
</comment>
<reference evidence="9 10" key="1">
    <citation type="submission" date="2023-03" db="EMBL/GenBank/DDBJ databases">
        <title>Fodinicurvata sp. CAU 1616 isolated from sea sendiment.</title>
        <authorList>
            <person name="Kim W."/>
        </authorList>
    </citation>
    <scope>NUCLEOTIDE SEQUENCE [LARGE SCALE GENOMIC DNA]</scope>
    <source>
        <strain evidence="9 10">CAU 1616</strain>
    </source>
</reference>
<dbReference type="InterPro" id="IPR007630">
    <property type="entry name" value="RNA_pol_sigma70_r4"/>
</dbReference>
<keyword evidence="4" id="KW-0238">DNA-binding</keyword>
<evidence type="ECO:0000256" key="3">
    <source>
        <dbReference type="ARBA" id="ARBA00023082"/>
    </source>
</evidence>
<dbReference type="InterPro" id="IPR036388">
    <property type="entry name" value="WH-like_DNA-bd_sf"/>
</dbReference>
<evidence type="ECO:0000256" key="2">
    <source>
        <dbReference type="ARBA" id="ARBA00023015"/>
    </source>
</evidence>
<evidence type="ECO:0000259" key="8">
    <source>
        <dbReference type="Pfam" id="PF04545"/>
    </source>
</evidence>
<feature type="region of interest" description="Disordered" evidence="6">
    <location>
        <begin position="99"/>
        <end position="123"/>
    </location>
</feature>
<accession>A0ABT5YJI8</accession>
<dbReference type="Proteomes" id="UP001215503">
    <property type="component" value="Unassembled WGS sequence"/>
</dbReference>
<feature type="domain" description="RNA polymerase sigma-70 region 2" evidence="7">
    <location>
        <begin position="23"/>
        <end position="97"/>
    </location>
</feature>
<dbReference type="InterPro" id="IPR039425">
    <property type="entry name" value="RNA_pol_sigma-70-like"/>
</dbReference>
<dbReference type="Pfam" id="PF04542">
    <property type="entry name" value="Sigma70_r2"/>
    <property type="match status" value="1"/>
</dbReference>
<dbReference type="CDD" id="cd06171">
    <property type="entry name" value="Sigma70_r4"/>
    <property type="match status" value="1"/>
</dbReference>
<dbReference type="InterPro" id="IPR013325">
    <property type="entry name" value="RNA_pol_sigma_r2"/>
</dbReference>
<protein>
    <submittedName>
        <fullName evidence="9">Sigma-70 family RNA polymerase sigma factor</fullName>
    </submittedName>
</protein>
<proteinExistence type="inferred from homology"/>
<dbReference type="Gene3D" id="1.10.10.10">
    <property type="entry name" value="Winged helix-like DNA-binding domain superfamily/Winged helix DNA-binding domain"/>
    <property type="match status" value="1"/>
</dbReference>
<name>A0ABT5YJI8_9PROT</name>
<feature type="domain" description="RNA polymerase sigma-70 region 4" evidence="8">
    <location>
        <begin position="126"/>
        <end position="170"/>
    </location>
</feature>
<dbReference type="Gene3D" id="1.10.1740.10">
    <property type="match status" value="1"/>
</dbReference>
<evidence type="ECO:0000256" key="1">
    <source>
        <dbReference type="ARBA" id="ARBA00010641"/>
    </source>
</evidence>
<dbReference type="PANTHER" id="PTHR43133:SF8">
    <property type="entry name" value="RNA POLYMERASE SIGMA FACTOR HI_1459-RELATED"/>
    <property type="match status" value="1"/>
</dbReference>